<dbReference type="InterPro" id="IPR052016">
    <property type="entry name" value="Bact_Sigma-Reg"/>
</dbReference>
<feature type="region of interest" description="Disordered" evidence="2">
    <location>
        <begin position="887"/>
        <end position="916"/>
    </location>
</feature>
<dbReference type="EMBL" id="BAABAJ010000001">
    <property type="protein sequence ID" value="GAA3896236.1"/>
    <property type="molecule type" value="Genomic_DNA"/>
</dbReference>
<dbReference type="InterPro" id="IPR036890">
    <property type="entry name" value="HATPase_C_sf"/>
</dbReference>
<dbReference type="SMART" id="SM00091">
    <property type="entry name" value="PAS"/>
    <property type="match status" value="1"/>
</dbReference>
<dbReference type="InterPro" id="IPR000014">
    <property type="entry name" value="PAS"/>
</dbReference>
<protein>
    <submittedName>
        <fullName evidence="5">Uncharacterized protein</fullName>
    </submittedName>
</protein>
<dbReference type="InterPro" id="IPR001932">
    <property type="entry name" value="PPM-type_phosphatase-like_dom"/>
</dbReference>
<gene>
    <name evidence="5" type="ORF">GCM10022244_02910</name>
</gene>
<evidence type="ECO:0000256" key="2">
    <source>
        <dbReference type="SAM" id="MobiDB-lite"/>
    </source>
</evidence>
<feature type="region of interest" description="Disordered" evidence="2">
    <location>
        <begin position="591"/>
        <end position="632"/>
    </location>
</feature>
<dbReference type="PANTHER" id="PTHR43156:SF2">
    <property type="entry name" value="STAGE II SPORULATION PROTEIN E"/>
    <property type="match status" value="1"/>
</dbReference>
<evidence type="ECO:0000313" key="5">
    <source>
        <dbReference type="EMBL" id="GAA3896236.1"/>
    </source>
</evidence>
<feature type="domain" description="PPM-type phosphatase" evidence="4">
    <location>
        <begin position="506"/>
        <end position="766"/>
    </location>
</feature>
<dbReference type="Pfam" id="PF13581">
    <property type="entry name" value="HATPase_c_2"/>
    <property type="match status" value="1"/>
</dbReference>
<evidence type="ECO:0000313" key="6">
    <source>
        <dbReference type="Proteomes" id="UP001501000"/>
    </source>
</evidence>
<dbReference type="Pfam" id="PF08448">
    <property type="entry name" value="PAS_4"/>
    <property type="match status" value="1"/>
</dbReference>
<dbReference type="Gene3D" id="3.30.565.10">
    <property type="entry name" value="Histidine kinase-like ATPase, C-terminal domain"/>
    <property type="match status" value="1"/>
</dbReference>
<dbReference type="SUPFAM" id="SSF55781">
    <property type="entry name" value="GAF domain-like"/>
    <property type="match status" value="1"/>
</dbReference>
<keyword evidence="1" id="KW-0378">Hydrolase</keyword>
<dbReference type="PANTHER" id="PTHR43156">
    <property type="entry name" value="STAGE II SPORULATION PROTEIN E-RELATED"/>
    <property type="match status" value="1"/>
</dbReference>
<evidence type="ECO:0000259" key="4">
    <source>
        <dbReference type="SMART" id="SM00331"/>
    </source>
</evidence>
<feature type="compositionally biased region" description="Basic and acidic residues" evidence="2">
    <location>
        <begin position="591"/>
        <end position="604"/>
    </location>
</feature>
<feature type="compositionally biased region" description="Low complexity" evidence="2">
    <location>
        <begin position="141"/>
        <end position="152"/>
    </location>
</feature>
<dbReference type="Gene3D" id="3.30.450.40">
    <property type="match status" value="1"/>
</dbReference>
<dbReference type="InterPro" id="IPR035965">
    <property type="entry name" value="PAS-like_dom_sf"/>
</dbReference>
<dbReference type="Proteomes" id="UP001501000">
    <property type="component" value="Unassembled WGS sequence"/>
</dbReference>
<dbReference type="Gene3D" id="3.60.40.10">
    <property type="entry name" value="PPM-type phosphatase domain"/>
    <property type="match status" value="1"/>
</dbReference>
<dbReference type="RefSeq" id="WP_345277901.1">
    <property type="nucleotide sequence ID" value="NZ_BAABAJ010000001.1"/>
</dbReference>
<organism evidence="5 6">
    <name type="scientific">Streptomyces gulbargensis</name>
    <dbReference type="NCBI Taxonomy" id="364901"/>
    <lineage>
        <taxon>Bacteria</taxon>
        <taxon>Bacillati</taxon>
        <taxon>Actinomycetota</taxon>
        <taxon>Actinomycetes</taxon>
        <taxon>Kitasatosporales</taxon>
        <taxon>Streptomycetaceae</taxon>
        <taxon>Streptomyces</taxon>
    </lineage>
</organism>
<accession>A0ABP7L8Z1</accession>
<dbReference type="Pfam" id="PF07228">
    <property type="entry name" value="SpoIIE"/>
    <property type="match status" value="1"/>
</dbReference>
<dbReference type="CDD" id="cd16936">
    <property type="entry name" value="HATPase_RsbW-like"/>
    <property type="match status" value="1"/>
</dbReference>
<name>A0ABP7L8Z1_9ACTN</name>
<dbReference type="SMART" id="SM00331">
    <property type="entry name" value="PP2C_SIG"/>
    <property type="match status" value="1"/>
</dbReference>
<proteinExistence type="predicted"/>
<evidence type="ECO:0000259" key="3">
    <source>
        <dbReference type="SMART" id="SM00091"/>
    </source>
</evidence>
<dbReference type="InterPro" id="IPR029016">
    <property type="entry name" value="GAF-like_dom_sf"/>
</dbReference>
<comment type="caution">
    <text evidence="5">The sequence shown here is derived from an EMBL/GenBank/DDBJ whole genome shotgun (WGS) entry which is preliminary data.</text>
</comment>
<feature type="domain" description="PAS" evidence="3">
    <location>
        <begin position="197"/>
        <end position="262"/>
    </location>
</feature>
<dbReference type="NCBIfam" id="TIGR00229">
    <property type="entry name" value="sensory_box"/>
    <property type="match status" value="1"/>
</dbReference>
<feature type="region of interest" description="Disordered" evidence="2">
    <location>
        <begin position="102"/>
        <end position="171"/>
    </location>
</feature>
<feature type="region of interest" description="Disordered" evidence="2">
    <location>
        <begin position="408"/>
        <end position="427"/>
    </location>
</feature>
<dbReference type="SUPFAM" id="SSF55785">
    <property type="entry name" value="PYP-like sensor domain (PAS domain)"/>
    <property type="match status" value="2"/>
</dbReference>
<dbReference type="SUPFAM" id="SSF55874">
    <property type="entry name" value="ATPase domain of HSP90 chaperone/DNA topoisomerase II/histidine kinase"/>
    <property type="match status" value="1"/>
</dbReference>
<dbReference type="InterPro" id="IPR003594">
    <property type="entry name" value="HATPase_dom"/>
</dbReference>
<dbReference type="InterPro" id="IPR013656">
    <property type="entry name" value="PAS_4"/>
</dbReference>
<sequence length="916" mass="95276">MEDPPLTHGPVHDGLPFTDGAAGALLDSAGRIVGWTAAAERLLALSAAEVWGRPVRELLADPAAWPALRARGATDAWSGETAVRTGEGRALRVGFQVSPLAGAAPGAAPRRSHAPDSPPGAGAEEETAPDTTGGTPPGSRPAPAAGVAAGFGSRPEAGAHTPAPAGTRSAPSVTEPARYFVLAAPATAVDQWRQDQAFTRELFLQDRVGLAVFDEELRLVRTNTHLLPYTGLPSDMRDRRLGDFLWPEDAAAIERRLREVLRTGRPLVRAEETARTLVDPGAGAVMAITAFRMQDPSGRVLGVTALFTDVTELRRSSGRLAVLHRATAAVGGSLSVGGTSEELAAVLVPDVADLAVVEIAEAVFAGEDPATAPEVRAVLRRAAVAGRPGPDLPVPDLPVPDPTAVAVETPTGSGGGARSVTGARPSPAYTMSAPLRARGVVLGRVTVHRRSGALPYEPADLDLLREIAIHAGLALDNARRYTREHRAAVELQRSLLPPSQSETVAVSTAGVYLPADTGTGVGGDWFDVIPLSSARVALVVGDVVGHGLTATATMGRLRTAVRTLADLDLEPDELLVHLDDLVSQLRVETGAPDRADRYDDDAGRVDTGPPSGPAGEPGPGRSGEPEPAIGAGPGPLGATCLYAVYDPVSRRCTLASAGHPPPAVRAPDGTVTYVPLEPGPSLGTGGVPFETAEVVLERGSVLALFTDGLVTGDGEGLDTGLARLRDHLADAHVTDETPLRALGHALVSRRPGQPLTDDVTLLLARTHAVSPENTATWPVEPDPAAVAEIRERAARQLTTWGLDELAFTTELVVSELVTNAIRYTGGPVEVRMIRAGRLTCEVSDPSATHPRMRRARLTDEGGRGLYLVAQLSARWGSRYTASGKTIWSEQDIPGGPADVSGPDPPVGASVTPPAAL</sequence>
<evidence type="ECO:0000256" key="1">
    <source>
        <dbReference type="ARBA" id="ARBA00022801"/>
    </source>
</evidence>
<keyword evidence="6" id="KW-1185">Reference proteome</keyword>
<dbReference type="InterPro" id="IPR036457">
    <property type="entry name" value="PPM-type-like_dom_sf"/>
</dbReference>
<reference evidence="6" key="1">
    <citation type="journal article" date="2019" name="Int. J. Syst. Evol. Microbiol.">
        <title>The Global Catalogue of Microorganisms (GCM) 10K type strain sequencing project: providing services to taxonomists for standard genome sequencing and annotation.</title>
        <authorList>
            <consortium name="The Broad Institute Genomics Platform"/>
            <consortium name="The Broad Institute Genome Sequencing Center for Infectious Disease"/>
            <person name="Wu L."/>
            <person name="Ma J."/>
        </authorList>
    </citation>
    <scope>NUCLEOTIDE SEQUENCE [LARGE SCALE GENOMIC DNA]</scope>
    <source>
        <strain evidence="6">JCM 16956</strain>
    </source>
</reference>
<dbReference type="CDD" id="cd00130">
    <property type="entry name" value="PAS"/>
    <property type="match status" value="1"/>
</dbReference>
<dbReference type="Gene3D" id="3.30.450.20">
    <property type="entry name" value="PAS domain"/>
    <property type="match status" value="2"/>
</dbReference>